<evidence type="ECO:0000313" key="8">
    <source>
        <dbReference type="EMBL" id="NIA52452.1"/>
    </source>
</evidence>
<proteinExistence type="inferred from homology"/>
<evidence type="ECO:0000256" key="1">
    <source>
        <dbReference type="ARBA" id="ARBA00001974"/>
    </source>
</evidence>
<comment type="similarity">
    <text evidence="2 5">Belongs to the GMC oxidoreductase family.</text>
</comment>
<evidence type="ECO:0000256" key="4">
    <source>
        <dbReference type="ARBA" id="ARBA00022827"/>
    </source>
</evidence>
<dbReference type="InterPro" id="IPR000172">
    <property type="entry name" value="GMC_OxRdtase_N"/>
</dbReference>
<dbReference type="InterPro" id="IPR036188">
    <property type="entry name" value="FAD/NAD-bd_sf"/>
</dbReference>
<comment type="caution">
    <text evidence="8">The sequence shown here is derived from an EMBL/GenBank/DDBJ whole genome shotgun (WGS) entry which is preliminary data.</text>
</comment>
<dbReference type="PROSITE" id="PS00624">
    <property type="entry name" value="GMC_OXRED_2"/>
    <property type="match status" value="1"/>
</dbReference>
<comment type="cofactor">
    <cofactor evidence="1">
        <name>FAD</name>
        <dbReference type="ChEBI" id="CHEBI:57692"/>
    </cofactor>
</comment>
<evidence type="ECO:0000256" key="5">
    <source>
        <dbReference type="RuleBase" id="RU003968"/>
    </source>
</evidence>
<dbReference type="Pfam" id="PF05199">
    <property type="entry name" value="GMC_oxred_C"/>
    <property type="match status" value="1"/>
</dbReference>
<keyword evidence="9" id="KW-1185">Reference proteome</keyword>
<dbReference type="Proteomes" id="UP000716322">
    <property type="component" value="Unassembled WGS sequence"/>
</dbReference>
<dbReference type="SUPFAM" id="SSF54373">
    <property type="entry name" value="FAD-linked reductases, C-terminal domain"/>
    <property type="match status" value="1"/>
</dbReference>
<protein>
    <submittedName>
        <fullName evidence="8">Oxidoreductase</fullName>
    </submittedName>
</protein>
<dbReference type="Gene3D" id="3.30.560.10">
    <property type="entry name" value="Glucose Oxidase, domain 3"/>
    <property type="match status" value="1"/>
</dbReference>
<evidence type="ECO:0000313" key="9">
    <source>
        <dbReference type="Proteomes" id="UP000716322"/>
    </source>
</evidence>
<gene>
    <name evidence="8" type="ORF">HAV22_02130</name>
</gene>
<evidence type="ECO:0000259" key="7">
    <source>
        <dbReference type="PROSITE" id="PS00624"/>
    </source>
</evidence>
<dbReference type="RefSeq" id="WP_166856003.1">
    <property type="nucleotide sequence ID" value="NZ_JAAQOM010000001.1"/>
</dbReference>
<dbReference type="PROSITE" id="PS00623">
    <property type="entry name" value="GMC_OXRED_1"/>
    <property type="match status" value="1"/>
</dbReference>
<keyword evidence="3 5" id="KW-0285">Flavoprotein</keyword>
<dbReference type="PANTHER" id="PTHR11552">
    <property type="entry name" value="GLUCOSE-METHANOL-CHOLINE GMC OXIDOREDUCTASE"/>
    <property type="match status" value="1"/>
</dbReference>
<evidence type="ECO:0000259" key="6">
    <source>
        <dbReference type="PROSITE" id="PS00623"/>
    </source>
</evidence>
<dbReference type="InterPro" id="IPR007867">
    <property type="entry name" value="GMC_OxRtase_C"/>
</dbReference>
<accession>A0ABX0P625</accession>
<feature type="domain" description="Glucose-methanol-choline oxidoreductase N-terminal" evidence="6">
    <location>
        <begin position="81"/>
        <end position="104"/>
    </location>
</feature>
<dbReference type="InterPro" id="IPR012132">
    <property type="entry name" value="GMC_OxRdtase"/>
</dbReference>
<dbReference type="PANTHER" id="PTHR11552:SF147">
    <property type="entry name" value="CHOLINE DEHYDROGENASE, MITOCHONDRIAL"/>
    <property type="match status" value="1"/>
</dbReference>
<keyword evidence="4 5" id="KW-0274">FAD</keyword>
<name>A0ABX0P625_9BURK</name>
<organism evidence="8 9">
    <name type="scientific">Telluria antibiotica</name>
    <dbReference type="NCBI Taxonomy" id="2717319"/>
    <lineage>
        <taxon>Bacteria</taxon>
        <taxon>Pseudomonadati</taxon>
        <taxon>Pseudomonadota</taxon>
        <taxon>Betaproteobacteria</taxon>
        <taxon>Burkholderiales</taxon>
        <taxon>Oxalobacteraceae</taxon>
        <taxon>Telluria group</taxon>
        <taxon>Telluria</taxon>
    </lineage>
</organism>
<dbReference type="Pfam" id="PF00732">
    <property type="entry name" value="GMC_oxred_N"/>
    <property type="match status" value="1"/>
</dbReference>
<dbReference type="PIRSF" id="PIRSF000137">
    <property type="entry name" value="Alcohol_oxidase"/>
    <property type="match status" value="1"/>
</dbReference>
<feature type="domain" description="Glucose-methanol-choline oxidoreductase N-terminal" evidence="7">
    <location>
        <begin position="253"/>
        <end position="267"/>
    </location>
</feature>
<reference evidence="8 9" key="1">
    <citation type="submission" date="2020-03" db="EMBL/GenBank/DDBJ databases">
        <title>Genome sequence of strain Massilia sp. TW-1.</title>
        <authorList>
            <person name="Chaudhary D.K."/>
        </authorList>
    </citation>
    <scope>NUCLEOTIDE SEQUENCE [LARGE SCALE GENOMIC DNA]</scope>
    <source>
        <strain evidence="8 9">TW-1</strain>
    </source>
</reference>
<dbReference type="SUPFAM" id="SSF51905">
    <property type="entry name" value="FAD/NAD(P)-binding domain"/>
    <property type="match status" value="1"/>
</dbReference>
<dbReference type="Gene3D" id="3.50.50.60">
    <property type="entry name" value="FAD/NAD(P)-binding domain"/>
    <property type="match status" value="1"/>
</dbReference>
<evidence type="ECO:0000256" key="3">
    <source>
        <dbReference type="ARBA" id="ARBA00022630"/>
    </source>
</evidence>
<evidence type="ECO:0000256" key="2">
    <source>
        <dbReference type="ARBA" id="ARBA00010790"/>
    </source>
</evidence>
<sequence length="548" mass="57870">MNQEYDFIIVGAGSAGCVLANRLSADPGTTVLLIESGPADSHALIQMPRGIGKMLTPGNPHVWSYSASKGAGRDTEDWLKGRTLGGSSSINGMVYLRGHPAEYDAWEAAGCTGWGWKDIGRCYRAMEDHELGASEARGAGGPLKVSMHPAGHPLCEAVIAAAGQAGVPRVDDINAALHGGIGYQPRTIWRGRRWSAARAFLAPARARRNLDVRTGTDVLRVVFEGGRAVGVELRAGGTVAVARARREVILSAGALNTPKLLQLSGVGPAALLARHGIPLVADIAAVGRHLLEHRCIMLQVRVRSGSLNREFAGVRLLKNLLRYFTGGSGPMTHAAHEVCAFVKTRPELARPDAELGIGLYSIGVEDGKIVLEKEQGMTWVGYFTNPDSEGSVAISSADPDAAPLIDANYLSTANDRRHSIDLVRFMRKMLMQPALRPYVVAETQPGPACASDEEIAEAFFTHGSTAFHAAGTCRMGADPGAVVDPHLRVRGVEGLRVVDTSIMPTLISGNTNGPAMAIAMRAAELILASDSPAAPAVRPPAATNAVLP</sequence>
<dbReference type="EMBL" id="JAAQOM010000001">
    <property type="protein sequence ID" value="NIA52452.1"/>
    <property type="molecule type" value="Genomic_DNA"/>
</dbReference>